<dbReference type="PANTHER" id="PTHR48078">
    <property type="entry name" value="THREONINE DEHYDRATASE, MITOCHONDRIAL-RELATED"/>
    <property type="match status" value="1"/>
</dbReference>
<dbReference type="AlphaFoldDB" id="A0A9E7C0V2"/>
<dbReference type="Gene3D" id="3.40.50.1100">
    <property type="match status" value="2"/>
</dbReference>
<dbReference type="GO" id="GO:0006565">
    <property type="term" value="P:L-serine catabolic process"/>
    <property type="evidence" value="ECO:0007669"/>
    <property type="project" value="TreeGrafter"/>
</dbReference>
<evidence type="ECO:0000256" key="1">
    <source>
        <dbReference type="ARBA" id="ARBA00001933"/>
    </source>
</evidence>
<keyword evidence="3 6" id="KW-0663">Pyridoxal phosphate</keyword>
<dbReference type="InterPro" id="IPR036052">
    <property type="entry name" value="TrpB-like_PALP_sf"/>
</dbReference>
<dbReference type="RefSeq" id="WP_259310875.1">
    <property type="nucleotide sequence ID" value="NZ_CP087164.1"/>
</dbReference>
<keyword evidence="4 8" id="KW-0456">Lyase</keyword>
<dbReference type="Pfam" id="PF00291">
    <property type="entry name" value="PALP"/>
    <property type="match status" value="1"/>
</dbReference>
<dbReference type="KEGG" id="sbae:DSM104329_03221"/>
<evidence type="ECO:0000256" key="4">
    <source>
        <dbReference type="ARBA" id="ARBA00023239"/>
    </source>
</evidence>
<protein>
    <recommendedName>
        <fullName evidence="5">Threonine synthase</fullName>
        <ecNumber evidence="5">4.2.3.1</ecNumber>
    </recommendedName>
</protein>
<evidence type="ECO:0000256" key="2">
    <source>
        <dbReference type="ARBA" id="ARBA00005517"/>
    </source>
</evidence>
<reference evidence="8" key="1">
    <citation type="journal article" date="2022" name="Int. J. Syst. Evol. Microbiol.">
        <title>Pseudomonas aegrilactucae sp. nov. and Pseudomonas morbosilactucae sp. nov., pathogens causing bacterial rot of lettuce in Japan.</title>
        <authorList>
            <person name="Sawada H."/>
            <person name="Fujikawa T."/>
            <person name="Satou M."/>
        </authorList>
    </citation>
    <scope>NUCLEOTIDE SEQUENCE</scope>
    <source>
        <strain evidence="8">0166_1</strain>
    </source>
</reference>
<accession>A0A9E7C0V2</accession>
<sequence length="420" mass="44853">MSATELKCRECAARYPLEARYVCEQCFGPLEIAYDHSALGDDVSALRRRIQAGPQNIWRYSDFLPLDAPPGPSGRNSSRVGLPAGCTPLIRADRLAERLGLGEVWVKNDTHNPTHSFKDRVVAIASQRARELGFDTLACASTGNLANAVAAQAAALGMPSYVFIPADLEEQKILATGVYGTHLVKVAGNYDDVNRLCTEVSGERENWAFVNVNMRPYYAEGSKTVAYEIAEQLGWTLPDRCVVPIASGSLFTKIAKGFSEWTELGLLDGDQPKMNGAQALGCSPVAAAYEAGADVCRPVKPDTIAKSLAIGNPADGPYALELARESGGGIDSVTDDEIRAGIRLLAETTGIFTETAGGVTTATLAKLAERGDIGADERVVLVITGDGLKTLDAVRGTFEAYEITPSFDDFEATVEQGARI</sequence>
<dbReference type="SUPFAM" id="SSF53686">
    <property type="entry name" value="Tryptophan synthase beta subunit-like PLP-dependent enzymes"/>
    <property type="match status" value="1"/>
</dbReference>
<evidence type="ECO:0000256" key="5">
    <source>
        <dbReference type="NCBIfam" id="TIGR00260"/>
    </source>
</evidence>
<evidence type="ECO:0000259" key="7">
    <source>
        <dbReference type="Pfam" id="PF00291"/>
    </source>
</evidence>
<gene>
    <name evidence="8" type="primary">thrC_1</name>
    <name evidence="8" type="ORF">DSM104329_03221</name>
</gene>
<dbReference type="InterPro" id="IPR001926">
    <property type="entry name" value="TrpB-like_PALP"/>
</dbReference>
<evidence type="ECO:0000313" key="9">
    <source>
        <dbReference type="Proteomes" id="UP001162834"/>
    </source>
</evidence>
<feature type="modified residue" description="N6-(pyridoxal phosphate)lysine" evidence="6">
    <location>
        <position position="118"/>
    </location>
</feature>
<dbReference type="GO" id="GO:0009097">
    <property type="term" value="P:isoleucine biosynthetic process"/>
    <property type="evidence" value="ECO:0007669"/>
    <property type="project" value="TreeGrafter"/>
</dbReference>
<dbReference type="EC" id="4.2.3.1" evidence="5"/>
<dbReference type="GO" id="GO:0009088">
    <property type="term" value="P:threonine biosynthetic process"/>
    <property type="evidence" value="ECO:0007669"/>
    <property type="project" value="UniProtKB-UniRule"/>
</dbReference>
<evidence type="ECO:0000256" key="3">
    <source>
        <dbReference type="ARBA" id="ARBA00022898"/>
    </source>
</evidence>
<proteinExistence type="inferred from homology"/>
<feature type="domain" description="Tryptophan synthase beta chain-like PALP" evidence="7">
    <location>
        <begin position="84"/>
        <end position="385"/>
    </location>
</feature>
<name>A0A9E7C0V2_9ACTN</name>
<dbReference type="GO" id="GO:0004795">
    <property type="term" value="F:threonine synthase activity"/>
    <property type="evidence" value="ECO:0007669"/>
    <property type="project" value="UniProtKB-UniRule"/>
</dbReference>
<evidence type="ECO:0000313" key="8">
    <source>
        <dbReference type="EMBL" id="UGS36810.1"/>
    </source>
</evidence>
<dbReference type="InterPro" id="IPR050147">
    <property type="entry name" value="Ser/Thr_Dehydratase"/>
</dbReference>
<comment type="similarity">
    <text evidence="2">Belongs to the threonine synthase family.</text>
</comment>
<dbReference type="GO" id="GO:0003941">
    <property type="term" value="F:L-serine ammonia-lyase activity"/>
    <property type="evidence" value="ECO:0007669"/>
    <property type="project" value="TreeGrafter"/>
</dbReference>
<dbReference type="GO" id="GO:0006567">
    <property type="term" value="P:L-threonine catabolic process"/>
    <property type="evidence" value="ECO:0007669"/>
    <property type="project" value="TreeGrafter"/>
</dbReference>
<dbReference type="EMBL" id="CP087164">
    <property type="protein sequence ID" value="UGS36810.1"/>
    <property type="molecule type" value="Genomic_DNA"/>
</dbReference>
<keyword evidence="9" id="KW-1185">Reference proteome</keyword>
<dbReference type="PANTHER" id="PTHR48078:SF6">
    <property type="entry name" value="L-THREONINE DEHYDRATASE CATABOLIC TDCB"/>
    <property type="match status" value="1"/>
</dbReference>
<dbReference type="GO" id="GO:0004794">
    <property type="term" value="F:threonine deaminase activity"/>
    <property type="evidence" value="ECO:0007669"/>
    <property type="project" value="TreeGrafter"/>
</dbReference>
<organism evidence="8 9">
    <name type="scientific">Capillimicrobium parvum</name>
    <dbReference type="NCBI Taxonomy" id="2884022"/>
    <lineage>
        <taxon>Bacteria</taxon>
        <taxon>Bacillati</taxon>
        <taxon>Actinomycetota</taxon>
        <taxon>Thermoleophilia</taxon>
        <taxon>Solirubrobacterales</taxon>
        <taxon>Capillimicrobiaceae</taxon>
        <taxon>Capillimicrobium</taxon>
    </lineage>
</organism>
<dbReference type="NCBIfam" id="TIGR00260">
    <property type="entry name" value="thrC"/>
    <property type="match status" value="1"/>
</dbReference>
<dbReference type="Proteomes" id="UP001162834">
    <property type="component" value="Chromosome"/>
</dbReference>
<dbReference type="CDD" id="cd01563">
    <property type="entry name" value="Thr-synth_1"/>
    <property type="match status" value="1"/>
</dbReference>
<comment type="cofactor">
    <cofactor evidence="1 6">
        <name>pyridoxal 5'-phosphate</name>
        <dbReference type="ChEBI" id="CHEBI:597326"/>
    </cofactor>
</comment>
<dbReference type="InterPro" id="IPR004450">
    <property type="entry name" value="Thr_synthase-like"/>
</dbReference>
<evidence type="ECO:0000256" key="6">
    <source>
        <dbReference type="PIRSR" id="PIRSR604450-51"/>
    </source>
</evidence>